<gene>
    <name evidence="1" type="ORF">QFC19_004159</name>
</gene>
<name>A0ACC2VYT2_9TREE</name>
<dbReference type="Proteomes" id="UP001241377">
    <property type="component" value="Unassembled WGS sequence"/>
</dbReference>
<accession>A0ACC2VYT2</accession>
<keyword evidence="2" id="KW-1185">Reference proteome</keyword>
<sequence length="312" mass="35102">MRSNEHVILFRNPSVDPEQRDTGEDPYESAITDRGLIAHTHPVLGQEFVNDVQLAEIVRRPEDWAAVIATSKRAGEAWVNAIRCRQAEEGEINWNQIPLYTPGSATTNAFSAPDLSSRYFPTIVRESEDTGCAENLGPFIVFDTHRRRRRLANPAAELSPFLVLTGDKNSPELTDFLQRNKLDYRELEVYRTCPRQDISPRLITLLRGISASHYPEPTEEPIIVWFACFSPSSAEAVLRAQVAFTSTQGSTSRFWFEDTVIDLGSQYKVDMRIRVAAIGKTTRNYLCQQGFEAVVQAEKPNPECLARAIAEG</sequence>
<comment type="caution">
    <text evidence="1">The sequence shown here is derived from an EMBL/GenBank/DDBJ whole genome shotgun (WGS) entry which is preliminary data.</text>
</comment>
<evidence type="ECO:0000313" key="2">
    <source>
        <dbReference type="Proteomes" id="UP001241377"/>
    </source>
</evidence>
<reference evidence="1" key="1">
    <citation type="submission" date="2023-04" db="EMBL/GenBank/DDBJ databases">
        <title>Draft Genome sequencing of Naganishia species isolated from polar environments using Oxford Nanopore Technology.</title>
        <authorList>
            <person name="Leo P."/>
            <person name="Venkateswaran K."/>
        </authorList>
    </citation>
    <scope>NUCLEOTIDE SEQUENCE</scope>
    <source>
        <strain evidence="1">MNA-CCFEE 5261</strain>
    </source>
</reference>
<organism evidence="1 2">
    <name type="scientific">Naganishia cerealis</name>
    <dbReference type="NCBI Taxonomy" id="610337"/>
    <lineage>
        <taxon>Eukaryota</taxon>
        <taxon>Fungi</taxon>
        <taxon>Dikarya</taxon>
        <taxon>Basidiomycota</taxon>
        <taxon>Agaricomycotina</taxon>
        <taxon>Tremellomycetes</taxon>
        <taxon>Filobasidiales</taxon>
        <taxon>Filobasidiaceae</taxon>
        <taxon>Naganishia</taxon>
    </lineage>
</organism>
<dbReference type="EMBL" id="JASBWR010000043">
    <property type="protein sequence ID" value="KAJ9104025.1"/>
    <property type="molecule type" value="Genomic_DNA"/>
</dbReference>
<evidence type="ECO:0000313" key="1">
    <source>
        <dbReference type="EMBL" id="KAJ9104025.1"/>
    </source>
</evidence>
<protein>
    <submittedName>
        <fullName evidence="1">Uncharacterized protein</fullName>
    </submittedName>
</protein>
<proteinExistence type="predicted"/>